<dbReference type="InterPro" id="IPR011053">
    <property type="entry name" value="Single_hybrid_motif"/>
</dbReference>
<dbReference type="GO" id="GO:0005524">
    <property type="term" value="F:ATP binding"/>
    <property type="evidence" value="ECO:0007669"/>
    <property type="project" value="UniProtKB-UniRule"/>
</dbReference>
<dbReference type="SUPFAM" id="SSF51230">
    <property type="entry name" value="Single hybrid motif"/>
    <property type="match status" value="1"/>
</dbReference>
<feature type="domain" description="ATP-grasp" evidence="15">
    <location>
        <begin position="120"/>
        <end position="317"/>
    </location>
</feature>
<dbReference type="InterPro" id="IPR016185">
    <property type="entry name" value="PreATP-grasp_dom_sf"/>
</dbReference>
<dbReference type="InterPro" id="IPR013815">
    <property type="entry name" value="ATP_grasp_subdomain_1"/>
</dbReference>
<evidence type="ECO:0000256" key="13">
    <source>
        <dbReference type="PROSITE-ProRule" id="PRU00409"/>
    </source>
</evidence>
<dbReference type="Proteomes" id="UP000000683">
    <property type="component" value="Chromosome"/>
</dbReference>
<dbReference type="InterPro" id="IPR005482">
    <property type="entry name" value="Biotin_COase_C"/>
</dbReference>
<dbReference type="OrthoDB" id="9763189at2"/>
<dbReference type="InterPro" id="IPR005481">
    <property type="entry name" value="BC-like_N"/>
</dbReference>
<keyword evidence="6" id="KW-0436">Ligase</keyword>
<name>F5Z940_ALTNA</name>
<evidence type="ECO:0000313" key="17">
    <source>
        <dbReference type="EMBL" id="AEF03583.1"/>
    </source>
</evidence>
<keyword evidence="10" id="KW-0092">Biotin</keyword>
<dbReference type="SUPFAM" id="SSF51246">
    <property type="entry name" value="Rudiment single hybrid motif"/>
    <property type="match status" value="1"/>
</dbReference>
<dbReference type="HOGENOM" id="CLU_000395_3_1_6"/>
<evidence type="ECO:0000256" key="4">
    <source>
        <dbReference type="ARBA" id="ARBA00011750"/>
    </source>
</evidence>
<dbReference type="GO" id="GO:0004075">
    <property type="term" value="F:biotin carboxylase activity"/>
    <property type="evidence" value="ECO:0007669"/>
    <property type="project" value="UniProtKB-EC"/>
</dbReference>
<dbReference type="FunFam" id="2.40.50.100:FF:000003">
    <property type="entry name" value="Acetyl-CoA carboxylase biotin carboxyl carrier protein"/>
    <property type="match status" value="1"/>
</dbReference>
<dbReference type="Pfam" id="PF00289">
    <property type="entry name" value="Biotin_carb_N"/>
    <property type="match status" value="1"/>
</dbReference>
<keyword evidence="9" id="KW-0809">Transit peptide</keyword>
<feature type="domain" description="Biotin carboxylation" evidence="16">
    <location>
        <begin position="1"/>
        <end position="470"/>
    </location>
</feature>
<dbReference type="PROSITE" id="PS50968">
    <property type="entry name" value="BIOTINYL_LIPOYL"/>
    <property type="match status" value="1"/>
</dbReference>
<dbReference type="Pfam" id="PF02786">
    <property type="entry name" value="CPSase_L_D2"/>
    <property type="match status" value="1"/>
</dbReference>
<keyword evidence="8 13" id="KW-0067">ATP-binding</keyword>
<keyword evidence="7 13" id="KW-0547">Nucleotide-binding</keyword>
<keyword evidence="18" id="KW-1185">Reference proteome</keyword>
<dbReference type="RefSeq" id="WP_013784518.1">
    <property type="nucleotide sequence ID" value="NC_015554.1"/>
</dbReference>
<evidence type="ECO:0000256" key="5">
    <source>
        <dbReference type="ARBA" id="ARBA00017242"/>
    </source>
</evidence>
<accession>F5Z940</accession>
<gene>
    <name evidence="17" type="ordered locus">ambt_10295</name>
</gene>
<evidence type="ECO:0000256" key="3">
    <source>
        <dbReference type="ARBA" id="ARBA00004956"/>
    </source>
</evidence>
<dbReference type="GO" id="GO:0046872">
    <property type="term" value="F:metal ion binding"/>
    <property type="evidence" value="ECO:0007669"/>
    <property type="project" value="InterPro"/>
</dbReference>
<dbReference type="SUPFAM" id="SSF52440">
    <property type="entry name" value="PreATP-grasp domain"/>
    <property type="match status" value="1"/>
</dbReference>
<evidence type="ECO:0000256" key="6">
    <source>
        <dbReference type="ARBA" id="ARBA00022598"/>
    </source>
</evidence>
<dbReference type="Gene3D" id="3.30.470.20">
    <property type="entry name" value="ATP-grasp fold, B domain"/>
    <property type="match status" value="1"/>
</dbReference>
<evidence type="ECO:0000256" key="9">
    <source>
        <dbReference type="ARBA" id="ARBA00022946"/>
    </source>
</evidence>
<evidence type="ECO:0000256" key="7">
    <source>
        <dbReference type="ARBA" id="ARBA00022741"/>
    </source>
</evidence>
<dbReference type="InterPro" id="IPR048429">
    <property type="entry name" value="MCC_alpha_BT"/>
</dbReference>
<dbReference type="eggNOG" id="COG4770">
    <property type="taxonomic scope" value="Bacteria"/>
</dbReference>
<evidence type="ECO:0000256" key="10">
    <source>
        <dbReference type="ARBA" id="ARBA00023267"/>
    </source>
</evidence>
<dbReference type="FunFam" id="3.30.470.20:FF:000028">
    <property type="entry name" value="Methylcrotonoyl-CoA carboxylase subunit alpha, mitochondrial"/>
    <property type="match status" value="1"/>
</dbReference>
<dbReference type="Pfam" id="PF00364">
    <property type="entry name" value="Biotin_lipoyl"/>
    <property type="match status" value="1"/>
</dbReference>
<dbReference type="InterPro" id="IPR011761">
    <property type="entry name" value="ATP-grasp"/>
</dbReference>
<evidence type="ECO:0000259" key="15">
    <source>
        <dbReference type="PROSITE" id="PS50975"/>
    </source>
</evidence>
<protein>
    <recommendedName>
        <fullName evidence="5">Biotin carboxylase</fullName>
    </recommendedName>
    <alternativeName>
        <fullName evidence="11">Acetyl-coenzyme A carboxylase biotin carboxylase subunit A</fullName>
    </alternativeName>
</protein>
<dbReference type="InterPro" id="IPR005479">
    <property type="entry name" value="CPAse_ATP-bd"/>
</dbReference>
<evidence type="ECO:0000256" key="11">
    <source>
        <dbReference type="ARBA" id="ARBA00033786"/>
    </source>
</evidence>
<dbReference type="Pfam" id="PF21139">
    <property type="entry name" value="BT_MCC_alpha"/>
    <property type="match status" value="1"/>
</dbReference>
<dbReference type="Pfam" id="PF02785">
    <property type="entry name" value="Biotin_carb_C"/>
    <property type="match status" value="1"/>
</dbReference>
<dbReference type="PROSITE" id="PS00866">
    <property type="entry name" value="CPSASE_1"/>
    <property type="match status" value="1"/>
</dbReference>
<dbReference type="PROSITE" id="PS00867">
    <property type="entry name" value="CPSASE_2"/>
    <property type="match status" value="1"/>
</dbReference>
<evidence type="ECO:0000259" key="16">
    <source>
        <dbReference type="PROSITE" id="PS50979"/>
    </source>
</evidence>
<dbReference type="Gene3D" id="3.40.50.20">
    <property type="match status" value="1"/>
</dbReference>
<comment type="subunit">
    <text evidence="4">Acetyl-CoA carboxylase is a heterohexamer of biotin carboxyl carrier protein, biotin carboxylase and the two subunits of carboxyl transferase in a 2:2 complex.</text>
</comment>
<dbReference type="FunFam" id="3.30.1490.20:FF:000003">
    <property type="entry name" value="acetyl-CoA carboxylase isoform X1"/>
    <property type="match status" value="1"/>
</dbReference>
<comment type="catalytic activity">
    <reaction evidence="12">
        <text>N(6)-biotinyl-L-lysyl-[protein] + hydrogencarbonate + ATP = N(6)-carboxybiotinyl-L-lysyl-[protein] + ADP + phosphate + H(+)</text>
        <dbReference type="Rhea" id="RHEA:13501"/>
        <dbReference type="Rhea" id="RHEA-COMP:10505"/>
        <dbReference type="Rhea" id="RHEA-COMP:10506"/>
        <dbReference type="ChEBI" id="CHEBI:15378"/>
        <dbReference type="ChEBI" id="CHEBI:17544"/>
        <dbReference type="ChEBI" id="CHEBI:30616"/>
        <dbReference type="ChEBI" id="CHEBI:43474"/>
        <dbReference type="ChEBI" id="CHEBI:83144"/>
        <dbReference type="ChEBI" id="CHEBI:83145"/>
        <dbReference type="ChEBI" id="CHEBI:456216"/>
        <dbReference type="EC" id="6.3.4.14"/>
    </reaction>
</comment>
<evidence type="ECO:0000256" key="1">
    <source>
        <dbReference type="ARBA" id="ARBA00001953"/>
    </source>
</evidence>
<comment type="cofactor">
    <cofactor evidence="1">
        <name>biotin</name>
        <dbReference type="ChEBI" id="CHEBI:57586"/>
    </cofactor>
</comment>
<dbReference type="PROSITE" id="PS50975">
    <property type="entry name" value="ATP_GRASP"/>
    <property type="match status" value="1"/>
</dbReference>
<dbReference type="PANTHER" id="PTHR18866">
    <property type="entry name" value="CARBOXYLASE:PYRUVATE/ACETYL-COA/PROPIONYL-COA CARBOXYLASE"/>
    <property type="match status" value="1"/>
</dbReference>
<evidence type="ECO:0000256" key="2">
    <source>
        <dbReference type="ARBA" id="ARBA00003761"/>
    </source>
</evidence>
<evidence type="ECO:0000256" key="12">
    <source>
        <dbReference type="ARBA" id="ARBA00048600"/>
    </source>
</evidence>
<dbReference type="InterPro" id="IPR011054">
    <property type="entry name" value="Rudment_hybrid_motif"/>
</dbReference>
<dbReference type="SUPFAM" id="SSF56059">
    <property type="entry name" value="Glutathione synthetase ATP-binding domain-like"/>
    <property type="match status" value="1"/>
</dbReference>
<reference evidence="17 18" key="1">
    <citation type="journal article" date="2011" name="J. Bacteriol.">
        <title>Complete genome sequence of the polycyclic aromatic hydrocarbon-degrading bacterium Alteromonas sp. strain SN2.</title>
        <authorList>
            <person name="Jin H.M."/>
            <person name="Jeong H."/>
            <person name="Moon E.J."/>
            <person name="Math R.K."/>
            <person name="Lee K."/>
            <person name="Kim H.J."/>
            <person name="Jeon C.O."/>
            <person name="Oh T.K."/>
            <person name="Kim J.F."/>
        </authorList>
    </citation>
    <scope>NUCLEOTIDE SEQUENCE [LARGE SCALE GENOMIC DNA]</scope>
    <source>
        <strain evidence="18">JCM 17741 / KACC 18427 / KCTC 11700BP / SN2</strain>
    </source>
</reference>
<dbReference type="CDD" id="cd06850">
    <property type="entry name" value="biotinyl_domain"/>
    <property type="match status" value="1"/>
</dbReference>
<dbReference type="EMBL" id="CP002339">
    <property type="protein sequence ID" value="AEF03583.1"/>
    <property type="molecule type" value="Genomic_DNA"/>
</dbReference>
<dbReference type="FunFam" id="3.40.50.20:FF:000010">
    <property type="entry name" value="Propionyl-CoA carboxylase subunit alpha"/>
    <property type="match status" value="1"/>
</dbReference>
<dbReference type="InterPro" id="IPR011764">
    <property type="entry name" value="Biotin_carboxylation_dom"/>
</dbReference>
<dbReference type="InterPro" id="IPR000089">
    <property type="entry name" value="Biotin_lipoyl"/>
</dbReference>
<comment type="function">
    <text evidence="2">This protein is a component of the acetyl coenzyme A carboxylase complex; first, biotin carboxylase catalyzes the carboxylation of the carrier protein and then the transcarboxylase transfers the carboxyl group to form malonyl-CoA.</text>
</comment>
<proteinExistence type="predicted"/>
<dbReference type="PROSITE" id="PS50979">
    <property type="entry name" value="BC"/>
    <property type="match status" value="1"/>
</dbReference>
<evidence type="ECO:0000256" key="8">
    <source>
        <dbReference type="ARBA" id="ARBA00022840"/>
    </source>
</evidence>
<comment type="pathway">
    <text evidence="3">Lipid metabolism; malonyl-CoA biosynthesis; malonyl-CoA from acetyl-CoA: step 1/1.</text>
</comment>
<evidence type="ECO:0000313" key="18">
    <source>
        <dbReference type="Proteomes" id="UP000000683"/>
    </source>
</evidence>
<dbReference type="Gene3D" id="2.40.50.100">
    <property type="match status" value="1"/>
</dbReference>
<dbReference type="Gene3D" id="3.30.700.40">
    <property type="match status" value="1"/>
</dbReference>
<dbReference type="PANTHER" id="PTHR18866:SF33">
    <property type="entry name" value="METHYLCROTONOYL-COA CARBOXYLASE SUBUNIT ALPHA, MITOCHONDRIAL-RELATED"/>
    <property type="match status" value="1"/>
</dbReference>
<dbReference type="InterPro" id="IPR050856">
    <property type="entry name" value="Biotin_carboxylase_complex"/>
</dbReference>
<dbReference type="AlphaFoldDB" id="F5Z940"/>
<dbReference type="KEGG" id="alt:ambt_10295"/>
<organism evidence="17 18">
    <name type="scientific">Alteromonas naphthalenivorans</name>
    <dbReference type="NCBI Taxonomy" id="715451"/>
    <lineage>
        <taxon>Bacteria</taxon>
        <taxon>Pseudomonadati</taxon>
        <taxon>Pseudomonadota</taxon>
        <taxon>Gammaproteobacteria</taxon>
        <taxon>Alteromonadales</taxon>
        <taxon>Alteromonadaceae</taxon>
        <taxon>Alteromonas/Salinimonas group</taxon>
        <taxon>Alteromonas</taxon>
    </lineage>
</organism>
<feature type="domain" description="Lipoyl-binding" evidence="14">
    <location>
        <begin position="614"/>
        <end position="690"/>
    </location>
</feature>
<dbReference type="SMART" id="SM00878">
    <property type="entry name" value="Biotin_carb_C"/>
    <property type="match status" value="1"/>
</dbReference>
<sequence>MIKKLLIANRGEIACRVMRTAKAMGIQTVAVYSDADANALHVLQADEAVYLGPAPSKDSYLRGTAIIEYAKKLGVDAIHPGYGFLSENAEFAKACAAHDIIFVGPPASAIEAMGSKSAAKKIMEDAGVPLVPGYHGDDQDEATLKQASDAMGYPVLLKAAAGGGGKGMRQVWKESEFSAALSAAKRESMASFGDEHMLVEKYLTRPRHVEIQVFCDTHGNGVYLFERDCSVQRRHQKVIEEAPAPNFPANIRQQMGEAALQAAKAINYVGAGTVEFLYDEDGSFYFMEMNTRLQVEHPVTEMITGEDLVRWQLDVAEGKTLPKTQSELTLTGHAFEARIYAEDPNNDFLPASGTLSLIKTPMLSSPTSYQNSQSLNKTPTLFSQGSTSKVRIDTGVQQGDDISVYYDPMISKLVVWGENREAALKQLVSALKQYHLDGVTTNIDFLIDVASSAPFISAELTTTFIDKHTDTLFNNQSQSVDAELPAIALLSVLSRNQSTAKSNSLPSPWGIVGSWRPNMGYQESLSIMMGDEVHSLTIRHIAQSGNSLNQKGISLEVITDTESIEATGHLAGDELIASVDGVRRTYHFSNNEGQFGLFSQDSTCNFKVLAPDMGDDDNHSGASLDAPMNGTVVAHLVEVGSSVKKGAPLLIMEAMKMEHSITAPCDGVVQGYYYQPGELVDGGSVLIDFDSESEVE</sequence>
<dbReference type="Gene3D" id="3.30.1490.20">
    <property type="entry name" value="ATP-grasp fold, A domain"/>
    <property type="match status" value="1"/>
</dbReference>
<evidence type="ECO:0000259" key="14">
    <source>
        <dbReference type="PROSITE" id="PS50968"/>
    </source>
</evidence>